<dbReference type="GO" id="GO:0009164">
    <property type="term" value="P:nucleoside catabolic process"/>
    <property type="evidence" value="ECO:0007669"/>
    <property type="project" value="InterPro"/>
</dbReference>
<dbReference type="Proteomes" id="UP000244240">
    <property type="component" value="Unassembled WGS sequence"/>
</dbReference>
<comment type="caution">
    <text evidence="7">The sequence shown here is derived from an EMBL/GenBank/DDBJ whole genome shotgun (WGS) entry which is preliminary data.</text>
</comment>
<evidence type="ECO:0000256" key="3">
    <source>
        <dbReference type="ARBA" id="ARBA00022605"/>
    </source>
</evidence>
<evidence type="ECO:0000313" key="7">
    <source>
        <dbReference type="EMBL" id="PTX55196.1"/>
    </source>
</evidence>
<dbReference type="InterPro" id="IPR035994">
    <property type="entry name" value="Nucleoside_phosphorylase_sf"/>
</dbReference>
<dbReference type="RefSeq" id="WP_108025300.1">
    <property type="nucleotide sequence ID" value="NZ_QBKR01000021.1"/>
</dbReference>
<dbReference type="CDD" id="cd09008">
    <property type="entry name" value="MTAN"/>
    <property type="match status" value="1"/>
</dbReference>
<evidence type="ECO:0000256" key="1">
    <source>
        <dbReference type="ARBA" id="ARBA00004945"/>
    </source>
</evidence>
<evidence type="ECO:0000256" key="5">
    <source>
        <dbReference type="ARBA" id="ARBA00023167"/>
    </source>
</evidence>
<dbReference type="PANTHER" id="PTHR46832:SF1">
    <property type="entry name" value="5'-METHYLTHIOADENOSINE_S-ADENOSYLHOMOCYSTEINE NUCLEOSIDASE"/>
    <property type="match status" value="1"/>
</dbReference>
<dbReference type="Gene3D" id="3.40.50.1580">
    <property type="entry name" value="Nucleoside phosphorylase domain"/>
    <property type="match status" value="1"/>
</dbReference>
<dbReference type="GO" id="GO:0008930">
    <property type="term" value="F:methylthioadenosine nucleosidase activity"/>
    <property type="evidence" value="ECO:0007669"/>
    <property type="project" value="InterPro"/>
</dbReference>
<accession>A0A2T6BGL8</accession>
<organism evidence="7 8">
    <name type="scientific">Melghirimyces profundicolus</name>
    <dbReference type="NCBI Taxonomy" id="1242148"/>
    <lineage>
        <taxon>Bacteria</taxon>
        <taxon>Bacillati</taxon>
        <taxon>Bacillota</taxon>
        <taxon>Bacilli</taxon>
        <taxon>Bacillales</taxon>
        <taxon>Thermoactinomycetaceae</taxon>
        <taxon>Melghirimyces</taxon>
    </lineage>
</organism>
<dbReference type="OrthoDB" id="9792278at2"/>
<dbReference type="InterPro" id="IPR000845">
    <property type="entry name" value="Nucleoside_phosphorylase_d"/>
</dbReference>
<keyword evidence="4" id="KW-0378">Hydrolase</keyword>
<dbReference type="NCBIfam" id="NF004079">
    <property type="entry name" value="PRK05584.1"/>
    <property type="match status" value="1"/>
</dbReference>
<dbReference type="SUPFAM" id="SSF53167">
    <property type="entry name" value="Purine and uridine phosphorylases"/>
    <property type="match status" value="1"/>
</dbReference>
<keyword evidence="5" id="KW-0486">Methionine biosynthesis</keyword>
<name>A0A2T6BGL8_9BACL</name>
<evidence type="ECO:0000256" key="4">
    <source>
        <dbReference type="ARBA" id="ARBA00022801"/>
    </source>
</evidence>
<dbReference type="GO" id="GO:0005829">
    <property type="term" value="C:cytosol"/>
    <property type="evidence" value="ECO:0007669"/>
    <property type="project" value="TreeGrafter"/>
</dbReference>
<sequence length="239" mass="25762">MGKTIGLIGAMAEEVALFLEEMEENAREEYAGIVFHRGSFSGAPVVVCRSGVGKVNASVCTQLLIDRFDVGTVIFTGVAGALDPALDIGDIVVSKTCVQYDVDASPLGFPKGTIPFQETSVFQADPEWIRLAMEAAEAWTEGKAIRGKVLSGDRFIAHPEQVRELRETFGGACVEMEGAAVAHVCHLNRIPFVVIRSMSDRADFSAGVNFTEFASRAARCSNGIVKAMLKKHQVFDSTD</sequence>
<protein>
    <recommendedName>
        <fullName evidence="2">adenosylhomocysteine nucleosidase</fullName>
        <ecNumber evidence="2">3.2.2.9</ecNumber>
    </recommendedName>
</protein>
<dbReference type="NCBIfam" id="TIGR01704">
    <property type="entry name" value="MTA_SAH-Nsdase"/>
    <property type="match status" value="1"/>
</dbReference>
<dbReference type="Pfam" id="PF01048">
    <property type="entry name" value="PNP_UDP_1"/>
    <property type="match status" value="1"/>
</dbReference>
<dbReference type="EMBL" id="QBKR01000021">
    <property type="protein sequence ID" value="PTX55196.1"/>
    <property type="molecule type" value="Genomic_DNA"/>
</dbReference>
<evidence type="ECO:0000313" key="8">
    <source>
        <dbReference type="Proteomes" id="UP000244240"/>
    </source>
</evidence>
<dbReference type="GO" id="GO:0019284">
    <property type="term" value="P:L-methionine salvage from S-adenosylmethionine"/>
    <property type="evidence" value="ECO:0007669"/>
    <property type="project" value="TreeGrafter"/>
</dbReference>
<gene>
    <name evidence="7" type="ORF">C8P63_12176</name>
</gene>
<dbReference type="GO" id="GO:0008782">
    <property type="term" value="F:adenosylhomocysteine nucleosidase activity"/>
    <property type="evidence" value="ECO:0007669"/>
    <property type="project" value="UniProtKB-EC"/>
</dbReference>
<dbReference type="UniPathway" id="UPA00904">
    <property type="reaction ID" value="UER00871"/>
</dbReference>
<reference evidence="7 8" key="1">
    <citation type="submission" date="2018-04" db="EMBL/GenBank/DDBJ databases">
        <title>Genomic Encyclopedia of Archaeal and Bacterial Type Strains, Phase II (KMG-II): from individual species to whole genera.</title>
        <authorList>
            <person name="Goeker M."/>
        </authorList>
    </citation>
    <scope>NUCLEOTIDE SEQUENCE [LARGE SCALE GENOMIC DNA]</scope>
    <source>
        <strain evidence="7 8">DSM 45787</strain>
    </source>
</reference>
<evidence type="ECO:0000259" key="6">
    <source>
        <dbReference type="Pfam" id="PF01048"/>
    </source>
</evidence>
<comment type="pathway">
    <text evidence="1">Amino-acid biosynthesis; L-methionine biosynthesis via salvage pathway; S-methyl-5-thio-alpha-D-ribose 1-phosphate from S-methyl-5'-thioadenosine (hydrolase route): step 1/2.</text>
</comment>
<dbReference type="InterPro" id="IPR010049">
    <property type="entry name" value="MTA_SAH_Nsdase"/>
</dbReference>
<dbReference type="AlphaFoldDB" id="A0A2T6BGL8"/>
<feature type="domain" description="Nucleoside phosphorylase" evidence="6">
    <location>
        <begin position="4"/>
        <end position="230"/>
    </location>
</feature>
<keyword evidence="3" id="KW-0028">Amino-acid biosynthesis</keyword>
<dbReference type="PANTHER" id="PTHR46832">
    <property type="entry name" value="5'-METHYLTHIOADENOSINE/S-ADENOSYLHOMOCYSTEINE NUCLEOSIDASE"/>
    <property type="match status" value="1"/>
</dbReference>
<proteinExistence type="predicted"/>
<dbReference type="EC" id="3.2.2.9" evidence="2"/>
<dbReference type="GO" id="GO:0019509">
    <property type="term" value="P:L-methionine salvage from methylthioadenosine"/>
    <property type="evidence" value="ECO:0007669"/>
    <property type="project" value="UniProtKB-UniPathway"/>
</dbReference>
<evidence type="ECO:0000256" key="2">
    <source>
        <dbReference type="ARBA" id="ARBA00011974"/>
    </source>
</evidence>
<keyword evidence="8" id="KW-1185">Reference proteome</keyword>